<reference evidence="8 9" key="1">
    <citation type="submission" date="2020-05" db="EMBL/GenBank/DDBJ databases">
        <title>Draft genome of xy-202 and genomic insight in genome of the genus Peptostreptococcus.</title>
        <authorList>
            <person name="Zhang Z."/>
        </authorList>
    </citation>
    <scope>NUCLEOTIDE SEQUENCE [LARGE SCALE GENOMIC DNA]</scope>
    <source>
        <strain evidence="8 9">DSM 27025</strain>
    </source>
</reference>
<keyword evidence="3" id="KW-0238">DNA-binding</keyword>
<sequence length="213" mass="24242">MILVLDDHPIARQGLEAIIHMYKPEEEILQAGNVSEAIDYMKESNIDMVFVDINLGKESGFDFLEWMKRKHIDTKTFMITSSSDENDFLYAKSLGVDAYLLKDAFIDDIVYGLKVVGRGEKFYSAALIESIGDLSDEEKLLNTLTKREKEVLCLLNNGYSNMTISKKLFISEGTVKKHISNILSKLELENRVEAILFANRNRAKLKLSMKFSS</sequence>
<dbReference type="InterPro" id="IPR051015">
    <property type="entry name" value="EvgA-like"/>
</dbReference>
<dbReference type="SUPFAM" id="SSF52172">
    <property type="entry name" value="CheY-like"/>
    <property type="match status" value="1"/>
</dbReference>
<dbReference type="PANTHER" id="PTHR45566">
    <property type="entry name" value="HTH-TYPE TRANSCRIPTIONAL REGULATOR YHJB-RELATED"/>
    <property type="match status" value="1"/>
</dbReference>
<dbReference type="Gene3D" id="3.40.50.2300">
    <property type="match status" value="1"/>
</dbReference>
<dbReference type="CDD" id="cd06170">
    <property type="entry name" value="LuxR_C_like"/>
    <property type="match status" value="1"/>
</dbReference>
<evidence type="ECO:0000313" key="8">
    <source>
        <dbReference type="EMBL" id="MBC2576501.1"/>
    </source>
</evidence>
<gene>
    <name evidence="8" type="ORF">HLB29_07350</name>
</gene>
<evidence type="ECO:0000256" key="2">
    <source>
        <dbReference type="ARBA" id="ARBA00022553"/>
    </source>
</evidence>
<dbReference type="InterPro" id="IPR000792">
    <property type="entry name" value="Tscrpt_reg_LuxR_C"/>
</dbReference>
<dbReference type="PROSITE" id="PS50043">
    <property type="entry name" value="HTH_LUXR_2"/>
    <property type="match status" value="1"/>
</dbReference>
<organism evidence="8 9">
    <name type="scientific">Peptostreptococcus canis</name>
    <dbReference type="NCBI Taxonomy" id="1159213"/>
    <lineage>
        <taxon>Bacteria</taxon>
        <taxon>Bacillati</taxon>
        <taxon>Bacillota</taxon>
        <taxon>Clostridia</taxon>
        <taxon>Peptostreptococcales</taxon>
        <taxon>Peptostreptococcaceae</taxon>
        <taxon>Peptostreptococcus</taxon>
    </lineage>
</organism>
<dbReference type="CDD" id="cd17535">
    <property type="entry name" value="REC_NarL-like"/>
    <property type="match status" value="1"/>
</dbReference>
<keyword evidence="9" id="KW-1185">Reference proteome</keyword>
<dbReference type="SUPFAM" id="SSF46894">
    <property type="entry name" value="C-terminal effector domain of the bipartite response regulators"/>
    <property type="match status" value="1"/>
</dbReference>
<dbReference type="InterPro" id="IPR001789">
    <property type="entry name" value="Sig_transdc_resp-reg_receiver"/>
</dbReference>
<dbReference type="PROSITE" id="PS00622">
    <property type="entry name" value="HTH_LUXR_1"/>
    <property type="match status" value="1"/>
</dbReference>
<evidence type="ECO:0000259" key="7">
    <source>
        <dbReference type="PROSITE" id="PS50110"/>
    </source>
</evidence>
<evidence type="ECO:0000256" key="4">
    <source>
        <dbReference type="ARBA" id="ARBA00024867"/>
    </source>
</evidence>
<dbReference type="Proteomes" id="UP000713904">
    <property type="component" value="Unassembled WGS sequence"/>
</dbReference>
<dbReference type="RefSeq" id="WP_185624523.1">
    <property type="nucleotide sequence ID" value="NZ_JABGBW010000006.1"/>
</dbReference>
<evidence type="ECO:0000259" key="6">
    <source>
        <dbReference type="PROSITE" id="PS50043"/>
    </source>
</evidence>
<dbReference type="InterPro" id="IPR011006">
    <property type="entry name" value="CheY-like_superfamily"/>
</dbReference>
<dbReference type="EMBL" id="JABGBW010000006">
    <property type="protein sequence ID" value="MBC2576501.1"/>
    <property type="molecule type" value="Genomic_DNA"/>
</dbReference>
<evidence type="ECO:0000256" key="3">
    <source>
        <dbReference type="ARBA" id="ARBA00023125"/>
    </source>
</evidence>
<feature type="modified residue" description="4-aspartylphosphate" evidence="5">
    <location>
        <position position="52"/>
    </location>
</feature>
<dbReference type="InterPro" id="IPR016032">
    <property type="entry name" value="Sig_transdc_resp-reg_C-effctor"/>
</dbReference>
<dbReference type="PRINTS" id="PR00038">
    <property type="entry name" value="HTHLUXR"/>
</dbReference>
<dbReference type="Pfam" id="PF00196">
    <property type="entry name" value="GerE"/>
    <property type="match status" value="1"/>
</dbReference>
<evidence type="ECO:0000313" key="9">
    <source>
        <dbReference type="Proteomes" id="UP000713904"/>
    </source>
</evidence>
<dbReference type="SMART" id="SM00421">
    <property type="entry name" value="HTH_LUXR"/>
    <property type="match status" value="1"/>
</dbReference>
<comment type="function">
    <text evidence="4">May play the central regulatory role in sporulation. It may be an element of the effector pathway responsible for the activation of sporulation genes in response to nutritional stress. Spo0A may act in concert with spo0H (a sigma factor) to control the expression of some genes that are critical to the sporulation process.</text>
</comment>
<dbReference type="InterPro" id="IPR058245">
    <property type="entry name" value="NreC/VraR/RcsB-like_REC"/>
</dbReference>
<protein>
    <recommendedName>
        <fullName evidence="1">Stage 0 sporulation protein A homolog</fullName>
    </recommendedName>
</protein>
<dbReference type="PROSITE" id="PS50110">
    <property type="entry name" value="RESPONSE_REGULATORY"/>
    <property type="match status" value="1"/>
</dbReference>
<proteinExistence type="predicted"/>
<name>A0ABR6TM53_9FIRM</name>
<keyword evidence="2 5" id="KW-0597">Phosphoprotein</keyword>
<evidence type="ECO:0000256" key="5">
    <source>
        <dbReference type="PROSITE-ProRule" id="PRU00169"/>
    </source>
</evidence>
<evidence type="ECO:0000256" key="1">
    <source>
        <dbReference type="ARBA" id="ARBA00018672"/>
    </source>
</evidence>
<accession>A0ABR6TM53</accession>
<dbReference type="PANTHER" id="PTHR45566:SF2">
    <property type="entry name" value="NARL SUBFAMILY"/>
    <property type="match status" value="1"/>
</dbReference>
<feature type="domain" description="Response regulatory" evidence="7">
    <location>
        <begin position="1"/>
        <end position="117"/>
    </location>
</feature>
<dbReference type="SMART" id="SM00448">
    <property type="entry name" value="REC"/>
    <property type="match status" value="1"/>
</dbReference>
<feature type="domain" description="HTH luxR-type" evidence="6">
    <location>
        <begin position="137"/>
        <end position="202"/>
    </location>
</feature>
<dbReference type="Pfam" id="PF00072">
    <property type="entry name" value="Response_reg"/>
    <property type="match status" value="1"/>
</dbReference>
<comment type="caution">
    <text evidence="8">The sequence shown here is derived from an EMBL/GenBank/DDBJ whole genome shotgun (WGS) entry which is preliminary data.</text>
</comment>